<dbReference type="PANTHER" id="PTHR47755:SF1">
    <property type="entry name" value="CELL DIVISION PROTEIN FTSX"/>
    <property type="match status" value="1"/>
</dbReference>
<feature type="domain" description="FtsX extracellular" evidence="13">
    <location>
        <begin position="59"/>
        <end position="146"/>
    </location>
</feature>
<organism evidence="14 15">
    <name type="scientific">Parolsenella catena</name>
    <dbReference type="NCBI Taxonomy" id="2003188"/>
    <lineage>
        <taxon>Bacteria</taxon>
        <taxon>Bacillati</taxon>
        <taxon>Actinomycetota</taxon>
        <taxon>Coriobacteriia</taxon>
        <taxon>Coriobacteriales</taxon>
        <taxon>Atopobiaceae</taxon>
        <taxon>Parolsenella</taxon>
    </lineage>
</organism>
<dbReference type="GO" id="GO:0005886">
    <property type="term" value="C:plasma membrane"/>
    <property type="evidence" value="ECO:0007669"/>
    <property type="project" value="UniProtKB-SubCell"/>
</dbReference>
<evidence type="ECO:0000259" key="13">
    <source>
        <dbReference type="Pfam" id="PF18075"/>
    </source>
</evidence>
<dbReference type="RefSeq" id="WP_126423105.1">
    <property type="nucleotide sequence ID" value="NZ_AP019367.1"/>
</dbReference>
<dbReference type="AlphaFoldDB" id="A0A3G9K8A4"/>
<keyword evidence="8 10" id="KW-0472">Membrane</keyword>
<comment type="similarity">
    <text evidence="2 10">Belongs to the ABC-4 integral membrane protein family. FtsX subfamily.</text>
</comment>
<evidence type="ECO:0000256" key="9">
    <source>
        <dbReference type="ARBA" id="ARBA00023306"/>
    </source>
</evidence>
<keyword evidence="6 11" id="KW-0812">Transmembrane</keyword>
<dbReference type="Proteomes" id="UP000273154">
    <property type="component" value="Chromosome"/>
</dbReference>
<dbReference type="OrthoDB" id="9812531at2"/>
<feature type="transmembrane region" description="Helical" evidence="11">
    <location>
        <begin position="245"/>
        <end position="267"/>
    </location>
</feature>
<evidence type="ECO:0000256" key="11">
    <source>
        <dbReference type="SAM" id="Phobius"/>
    </source>
</evidence>
<reference evidence="15" key="1">
    <citation type="submission" date="2018-11" db="EMBL/GenBank/DDBJ databases">
        <title>Comparative genomics of Parolsenella catena and Libanicoccus massiliensis: Reclassification of Libanicoccus massiliensis as Parolsenella massiliensis comb. nov.</title>
        <authorList>
            <person name="Sakamoto M."/>
            <person name="Ikeyama N."/>
            <person name="Murakami T."/>
            <person name="Mori H."/>
            <person name="Yuki M."/>
            <person name="Ohkuma M."/>
        </authorList>
    </citation>
    <scope>NUCLEOTIDE SEQUENCE [LARGE SCALE GENOMIC DNA]</scope>
    <source>
        <strain evidence="15">JCM 31932</strain>
    </source>
</reference>
<evidence type="ECO:0000256" key="1">
    <source>
        <dbReference type="ARBA" id="ARBA00004651"/>
    </source>
</evidence>
<dbReference type="InterPro" id="IPR004513">
    <property type="entry name" value="FtsX"/>
</dbReference>
<dbReference type="KEGG" id="pcat:Pcatena_15010"/>
<evidence type="ECO:0000256" key="10">
    <source>
        <dbReference type="PIRNR" id="PIRNR003097"/>
    </source>
</evidence>
<dbReference type="EMBL" id="AP019367">
    <property type="protein sequence ID" value="BBH50914.1"/>
    <property type="molecule type" value="Genomic_DNA"/>
</dbReference>
<dbReference type="InterPro" id="IPR040690">
    <property type="entry name" value="FtsX_ECD"/>
</dbReference>
<evidence type="ECO:0000256" key="6">
    <source>
        <dbReference type="ARBA" id="ARBA00022692"/>
    </source>
</evidence>
<evidence type="ECO:0000259" key="12">
    <source>
        <dbReference type="Pfam" id="PF02687"/>
    </source>
</evidence>
<evidence type="ECO:0000313" key="14">
    <source>
        <dbReference type="EMBL" id="BBH50914.1"/>
    </source>
</evidence>
<protein>
    <recommendedName>
        <fullName evidence="3 10">Cell division protein FtsX</fullName>
    </recommendedName>
</protein>
<accession>A0A3G9K8A4</accession>
<sequence>MAPSNFGYSLREAGHHFARNGSSTFGAVITIFLSLFIIGLFAMGSVLLDGMVGTVENQVTIQAFLSDDASQDAVDALQSKISGWSEVESVSYKSKDEALAEFRETMTQRNASDAVAALDDRNPIPASIVIKLRDPQDVEGVAKRLGSDDDFAAVADVTTAEDGTTSDPADQVQYGQGTVERLFTVTNWIRVITLVLVALLTFVAFVFINNTIRLSISARRREIAIQRLVGASNGFIRGPFIMEGVLQALIGSVLSIGALEAIRRFGLPMLAERITFLNFAISARATLSTYGLLVAMGLVIGLFGSAIAMRRYLKV</sequence>
<dbReference type="GeneID" id="88849640"/>
<proteinExistence type="inferred from homology"/>
<dbReference type="Pfam" id="PF18075">
    <property type="entry name" value="FtsX_ECD"/>
    <property type="match status" value="1"/>
</dbReference>
<evidence type="ECO:0000256" key="8">
    <source>
        <dbReference type="ARBA" id="ARBA00023136"/>
    </source>
</evidence>
<evidence type="ECO:0000256" key="4">
    <source>
        <dbReference type="ARBA" id="ARBA00022475"/>
    </source>
</evidence>
<dbReference type="GO" id="GO:0051301">
    <property type="term" value="P:cell division"/>
    <property type="evidence" value="ECO:0007669"/>
    <property type="project" value="UniProtKB-KW"/>
</dbReference>
<dbReference type="Pfam" id="PF02687">
    <property type="entry name" value="FtsX"/>
    <property type="match status" value="1"/>
</dbReference>
<dbReference type="InterPro" id="IPR058204">
    <property type="entry name" value="FtsX_firmicutes-type"/>
</dbReference>
<comment type="subcellular location">
    <subcellularLocation>
        <location evidence="1">Cell membrane</location>
        <topology evidence="1">Multi-pass membrane protein</topology>
    </subcellularLocation>
</comment>
<evidence type="ECO:0000313" key="15">
    <source>
        <dbReference type="Proteomes" id="UP000273154"/>
    </source>
</evidence>
<dbReference type="Gene3D" id="3.30.70.3040">
    <property type="match status" value="1"/>
</dbReference>
<dbReference type="NCBIfam" id="NF038347">
    <property type="entry name" value="FtsX_Gpos"/>
    <property type="match status" value="1"/>
</dbReference>
<gene>
    <name evidence="14" type="primary">ftsX</name>
    <name evidence="14" type="ORF">Pcatena_15010</name>
</gene>
<dbReference type="PANTHER" id="PTHR47755">
    <property type="entry name" value="CELL DIVISION PROTEIN FTSX"/>
    <property type="match status" value="1"/>
</dbReference>
<feature type="transmembrane region" description="Helical" evidence="11">
    <location>
        <begin position="287"/>
        <end position="309"/>
    </location>
</feature>
<keyword evidence="15" id="KW-1185">Reference proteome</keyword>
<evidence type="ECO:0000256" key="2">
    <source>
        <dbReference type="ARBA" id="ARBA00007379"/>
    </source>
</evidence>
<dbReference type="PIRSF" id="PIRSF003097">
    <property type="entry name" value="FtsX"/>
    <property type="match status" value="1"/>
</dbReference>
<evidence type="ECO:0000256" key="7">
    <source>
        <dbReference type="ARBA" id="ARBA00022989"/>
    </source>
</evidence>
<keyword evidence="4 10" id="KW-1003">Cell membrane</keyword>
<name>A0A3G9K8A4_9ACTN</name>
<keyword evidence="5 10" id="KW-0132">Cell division</keyword>
<keyword evidence="7 11" id="KW-1133">Transmembrane helix</keyword>
<feature type="domain" description="ABC3 transporter permease C-terminal" evidence="12">
    <location>
        <begin position="195"/>
        <end position="314"/>
    </location>
</feature>
<keyword evidence="9 10" id="KW-0131">Cell cycle</keyword>
<feature type="transmembrane region" description="Helical" evidence="11">
    <location>
        <begin position="188"/>
        <end position="212"/>
    </location>
</feature>
<feature type="transmembrane region" description="Helical" evidence="11">
    <location>
        <begin position="25"/>
        <end position="48"/>
    </location>
</feature>
<evidence type="ECO:0000256" key="5">
    <source>
        <dbReference type="ARBA" id="ARBA00022618"/>
    </source>
</evidence>
<dbReference type="InterPro" id="IPR003838">
    <property type="entry name" value="ABC3_permease_C"/>
</dbReference>
<evidence type="ECO:0000256" key="3">
    <source>
        <dbReference type="ARBA" id="ARBA00021907"/>
    </source>
</evidence>